<comment type="caution">
    <text evidence="12">The sequence shown here is derived from an EMBL/GenBank/DDBJ whole genome shotgun (WGS) entry which is preliminary data.</text>
</comment>
<keyword evidence="8" id="KW-0325">Glycoprotein</keyword>
<dbReference type="PROSITE" id="PS50259">
    <property type="entry name" value="G_PROTEIN_RECEP_F3_4"/>
    <property type="match status" value="1"/>
</dbReference>
<organism evidence="12 13">
    <name type="scientific">Lymnaea stagnalis</name>
    <name type="common">Great pond snail</name>
    <name type="synonym">Helix stagnalis</name>
    <dbReference type="NCBI Taxonomy" id="6523"/>
    <lineage>
        <taxon>Eukaryota</taxon>
        <taxon>Metazoa</taxon>
        <taxon>Spiralia</taxon>
        <taxon>Lophotrochozoa</taxon>
        <taxon>Mollusca</taxon>
        <taxon>Gastropoda</taxon>
        <taxon>Heterobranchia</taxon>
        <taxon>Euthyneura</taxon>
        <taxon>Panpulmonata</taxon>
        <taxon>Hygrophila</taxon>
        <taxon>Lymnaeoidea</taxon>
        <taxon>Lymnaeidae</taxon>
        <taxon>Lymnaea</taxon>
    </lineage>
</organism>
<evidence type="ECO:0000256" key="10">
    <source>
        <dbReference type="SAM" id="Phobius"/>
    </source>
</evidence>
<evidence type="ECO:0000256" key="1">
    <source>
        <dbReference type="ARBA" id="ARBA00004651"/>
    </source>
</evidence>
<name>A0AAV2IA39_LYMST</name>
<dbReference type="Pfam" id="PF01094">
    <property type="entry name" value="ANF_receptor"/>
    <property type="match status" value="1"/>
</dbReference>
<dbReference type="InterPro" id="IPR028082">
    <property type="entry name" value="Peripla_BP_I"/>
</dbReference>
<gene>
    <name evidence="12" type="ORF">GSLYS_00016627001</name>
</gene>
<dbReference type="InterPro" id="IPR017978">
    <property type="entry name" value="GPCR_3_C"/>
</dbReference>
<evidence type="ECO:0000256" key="5">
    <source>
        <dbReference type="ARBA" id="ARBA00023040"/>
    </source>
</evidence>
<dbReference type="Gene3D" id="3.40.50.2300">
    <property type="match status" value="2"/>
</dbReference>
<evidence type="ECO:0000256" key="7">
    <source>
        <dbReference type="ARBA" id="ARBA00023170"/>
    </source>
</evidence>
<keyword evidence="6 10" id="KW-0472">Membrane</keyword>
<evidence type="ECO:0000313" key="13">
    <source>
        <dbReference type="Proteomes" id="UP001497497"/>
    </source>
</evidence>
<evidence type="ECO:0000256" key="4">
    <source>
        <dbReference type="ARBA" id="ARBA00022989"/>
    </source>
</evidence>
<keyword evidence="3 10" id="KW-0812">Transmembrane</keyword>
<dbReference type="GO" id="GO:0004930">
    <property type="term" value="F:G protein-coupled receptor activity"/>
    <property type="evidence" value="ECO:0007669"/>
    <property type="project" value="UniProtKB-KW"/>
</dbReference>
<evidence type="ECO:0000256" key="8">
    <source>
        <dbReference type="ARBA" id="ARBA00023180"/>
    </source>
</evidence>
<dbReference type="PRINTS" id="PR00248">
    <property type="entry name" value="GPCRMGR"/>
</dbReference>
<comment type="subcellular location">
    <subcellularLocation>
        <location evidence="1">Cell membrane</location>
        <topology evidence="1">Multi-pass membrane protein</topology>
    </subcellularLocation>
</comment>
<keyword evidence="4 10" id="KW-1133">Transmembrane helix</keyword>
<dbReference type="InterPro" id="IPR038550">
    <property type="entry name" value="GPCR_3_9-Cys_sf"/>
</dbReference>
<protein>
    <recommendedName>
        <fullName evidence="11">G-protein coupled receptors family 3 profile domain-containing protein</fullName>
    </recommendedName>
</protein>
<keyword evidence="13" id="KW-1185">Reference proteome</keyword>
<evidence type="ECO:0000256" key="3">
    <source>
        <dbReference type="ARBA" id="ARBA00022692"/>
    </source>
</evidence>
<feature type="transmembrane region" description="Helical" evidence="10">
    <location>
        <begin position="463"/>
        <end position="486"/>
    </location>
</feature>
<feature type="transmembrane region" description="Helical" evidence="10">
    <location>
        <begin position="498"/>
        <end position="517"/>
    </location>
</feature>
<evidence type="ECO:0000256" key="6">
    <source>
        <dbReference type="ARBA" id="ARBA00023136"/>
    </source>
</evidence>
<keyword evidence="9" id="KW-0807">Transducer</keyword>
<evidence type="ECO:0000256" key="9">
    <source>
        <dbReference type="ARBA" id="ARBA00023224"/>
    </source>
</evidence>
<dbReference type="InterPro" id="IPR050726">
    <property type="entry name" value="mGluR"/>
</dbReference>
<evidence type="ECO:0000256" key="2">
    <source>
        <dbReference type="ARBA" id="ARBA00022475"/>
    </source>
</evidence>
<dbReference type="Proteomes" id="UP001497497">
    <property type="component" value="Unassembled WGS sequence"/>
</dbReference>
<evidence type="ECO:0000259" key="11">
    <source>
        <dbReference type="PROSITE" id="PS50259"/>
    </source>
</evidence>
<feature type="transmembrane region" description="Helical" evidence="10">
    <location>
        <begin position="538"/>
        <end position="557"/>
    </location>
</feature>
<dbReference type="AlphaFoldDB" id="A0AAV2IA39"/>
<reference evidence="12 13" key="1">
    <citation type="submission" date="2024-04" db="EMBL/GenBank/DDBJ databases">
        <authorList>
            <consortium name="Genoscope - CEA"/>
            <person name="William W."/>
        </authorList>
    </citation>
    <scope>NUCLEOTIDE SEQUENCE [LARGE SCALE GENOMIC DNA]</scope>
</reference>
<dbReference type="Gene3D" id="2.10.50.30">
    <property type="entry name" value="GPCR, family 3, nine cysteines domain"/>
    <property type="match status" value="1"/>
</dbReference>
<keyword evidence="2" id="KW-1003">Cell membrane</keyword>
<sequence>FRVIGIIGPDDGISTEYISRILGPFSIPLMNLRCAGGKLLNQEIYPTYFGVASPDRYQVLALMKYMDLQRWLHFSVVYENSVSGQRYFEQLKANVVDYEMCIVSSRLVDDRTNFTGLLESLMTKDKVYTVVFLGNSPTLLRRITDATEQLGAHGKVLWINAGHWYSLSSPETTIPGSLVVSFIHQNDDGLSYHLKSINPKTTKNPWFLKSFEDIFECPDDSCIYAKQRETNLYRMSEGAYVQDSVYAYALALNNMKKEHCINQKHEEAVRCLQTNSELYIKYLRSITFTGRTGAISFKAKFIKSEYVVIFQNLVRVKDRAKYLKPLAVYDSENKLTTVLNNVSWEHFTFQKEHLDTNIQCRPTCGPHHFKLLDHGCCWTCHKCQDNEIISKTGTLCNACPPLFWPLDNNTKVTECAPIIPETFDWLSATPVTFNACAALGIVIVFSVMNFYRSHQGNILIRSSSLHLSVIQLLSIACGYVAIPLLINHNSPICCNVGLYLFDLSVYALYATMLIKALKLYQIFNYSKTEEELKKLPRSIELVAFWLFFLTVVSVLFYRHY</sequence>
<dbReference type="Pfam" id="PF00003">
    <property type="entry name" value="7tm_3"/>
    <property type="match status" value="1"/>
</dbReference>
<feature type="non-terminal residue" evidence="12">
    <location>
        <position position="1"/>
    </location>
</feature>
<accession>A0AAV2IA39</accession>
<dbReference type="GO" id="GO:0005886">
    <property type="term" value="C:plasma membrane"/>
    <property type="evidence" value="ECO:0007669"/>
    <property type="project" value="UniProtKB-SubCell"/>
</dbReference>
<proteinExistence type="predicted"/>
<dbReference type="SUPFAM" id="SSF53822">
    <property type="entry name" value="Periplasmic binding protein-like I"/>
    <property type="match status" value="1"/>
</dbReference>
<dbReference type="PANTHER" id="PTHR24060">
    <property type="entry name" value="METABOTROPIC GLUTAMATE RECEPTOR"/>
    <property type="match status" value="1"/>
</dbReference>
<keyword evidence="5" id="KW-0297">G-protein coupled receptor</keyword>
<feature type="non-terminal residue" evidence="12">
    <location>
        <position position="560"/>
    </location>
</feature>
<evidence type="ECO:0000313" key="12">
    <source>
        <dbReference type="EMBL" id="CAL1543093.1"/>
    </source>
</evidence>
<dbReference type="EMBL" id="CAXITT010000524">
    <property type="protein sequence ID" value="CAL1543093.1"/>
    <property type="molecule type" value="Genomic_DNA"/>
</dbReference>
<keyword evidence="7" id="KW-0675">Receptor</keyword>
<dbReference type="InterPro" id="IPR000337">
    <property type="entry name" value="GPCR_3"/>
</dbReference>
<dbReference type="InterPro" id="IPR001828">
    <property type="entry name" value="ANF_lig-bd_rcpt"/>
</dbReference>
<feature type="domain" description="G-protein coupled receptors family 3 profile" evidence="11">
    <location>
        <begin position="437"/>
        <end position="560"/>
    </location>
</feature>
<feature type="transmembrane region" description="Helical" evidence="10">
    <location>
        <begin position="431"/>
        <end position="451"/>
    </location>
</feature>